<organism evidence="3 4">
    <name type="scientific">Antrihabitans stalactiti</name>
    <dbReference type="NCBI Taxonomy" id="2584121"/>
    <lineage>
        <taxon>Bacteria</taxon>
        <taxon>Bacillati</taxon>
        <taxon>Actinomycetota</taxon>
        <taxon>Actinomycetes</taxon>
        <taxon>Mycobacteriales</taxon>
        <taxon>Nocardiaceae</taxon>
        <taxon>Antrihabitans</taxon>
    </lineage>
</organism>
<dbReference type="InterPro" id="IPR023393">
    <property type="entry name" value="START-like_dom_sf"/>
</dbReference>
<sequence>MEYGSIERDIYIDASPDVVFEVVSQPEHIREWWSDEADFESAPGAAGELVWGDRDHVSPITIVDVDRPRSFSFRWCYPDGATLENSLLVTFELIAQGEGTLLRMSETGFREMGWEVAVLEQQYAEHVEGWNRFIPILGAYAARVGSLR</sequence>
<evidence type="ECO:0000313" key="3">
    <source>
        <dbReference type="EMBL" id="NMN97253.1"/>
    </source>
</evidence>
<reference evidence="3 4" key="1">
    <citation type="submission" date="2019-05" db="EMBL/GenBank/DDBJ databases">
        <authorList>
            <person name="Lee S.D."/>
        </authorList>
    </citation>
    <scope>NUCLEOTIDE SEQUENCE [LARGE SCALE GENOMIC DNA]</scope>
    <source>
        <strain evidence="3 4">YC2-7</strain>
    </source>
</reference>
<comment type="similarity">
    <text evidence="1">Belongs to the AHA1 family.</text>
</comment>
<dbReference type="Pfam" id="PF08327">
    <property type="entry name" value="AHSA1"/>
    <property type="match status" value="1"/>
</dbReference>
<dbReference type="Gene3D" id="3.30.530.20">
    <property type="match status" value="1"/>
</dbReference>
<comment type="caution">
    <text evidence="3">The sequence shown here is derived from an EMBL/GenBank/DDBJ whole genome shotgun (WGS) entry which is preliminary data.</text>
</comment>
<keyword evidence="4" id="KW-1185">Reference proteome</keyword>
<dbReference type="InterPro" id="IPR013538">
    <property type="entry name" value="ASHA1/2-like_C"/>
</dbReference>
<protein>
    <submittedName>
        <fullName evidence="3">Polyketide cyclase</fullName>
    </submittedName>
</protein>
<evidence type="ECO:0000313" key="4">
    <source>
        <dbReference type="Proteomes" id="UP000535543"/>
    </source>
</evidence>
<dbReference type="RefSeq" id="WP_169589994.1">
    <property type="nucleotide sequence ID" value="NZ_VCQU01000007.1"/>
</dbReference>
<dbReference type="AlphaFoldDB" id="A0A848KE97"/>
<dbReference type="EMBL" id="VCQU01000007">
    <property type="protein sequence ID" value="NMN97253.1"/>
    <property type="molecule type" value="Genomic_DNA"/>
</dbReference>
<evidence type="ECO:0000256" key="1">
    <source>
        <dbReference type="ARBA" id="ARBA00006817"/>
    </source>
</evidence>
<reference evidence="3 4" key="2">
    <citation type="submission" date="2020-06" db="EMBL/GenBank/DDBJ databases">
        <title>Antribacter stalactiti gen. nov., sp. nov., a new member of the family Nacardiaceae isolated from a cave.</title>
        <authorList>
            <person name="Kim I.S."/>
        </authorList>
    </citation>
    <scope>NUCLEOTIDE SEQUENCE [LARGE SCALE GENOMIC DNA]</scope>
    <source>
        <strain evidence="3 4">YC2-7</strain>
    </source>
</reference>
<dbReference type="SUPFAM" id="SSF55961">
    <property type="entry name" value="Bet v1-like"/>
    <property type="match status" value="1"/>
</dbReference>
<dbReference type="Proteomes" id="UP000535543">
    <property type="component" value="Unassembled WGS sequence"/>
</dbReference>
<accession>A0A848KE97</accession>
<gene>
    <name evidence="3" type="ORF">FGL95_19635</name>
</gene>
<feature type="domain" description="Activator of Hsp90 ATPase homologue 1/2-like C-terminal" evidence="2">
    <location>
        <begin position="13"/>
        <end position="140"/>
    </location>
</feature>
<proteinExistence type="inferred from homology"/>
<evidence type="ECO:0000259" key="2">
    <source>
        <dbReference type="Pfam" id="PF08327"/>
    </source>
</evidence>
<name>A0A848KE97_9NOCA</name>